<evidence type="ECO:0000313" key="1">
    <source>
        <dbReference type="EMBL" id="KAI3727054.1"/>
    </source>
</evidence>
<keyword evidence="2" id="KW-1185">Reference proteome</keyword>
<evidence type="ECO:0000313" key="2">
    <source>
        <dbReference type="Proteomes" id="UP001056120"/>
    </source>
</evidence>
<reference evidence="2" key="1">
    <citation type="journal article" date="2022" name="Mol. Ecol. Resour.">
        <title>The genomes of chicory, endive, great burdock and yacon provide insights into Asteraceae palaeo-polyploidization history and plant inulin production.</title>
        <authorList>
            <person name="Fan W."/>
            <person name="Wang S."/>
            <person name="Wang H."/>
            <person name="Wang A."/>
            <person name="Jiang F."/>
            <person name="Liu H."/>
            <person name="Zhao H."/>
            <person name="Xu D."/>
            <person name="Zhang Y."/>
        </authorList>
    </citation>
    <scope>NUCLEOTIDE SEQUENCE [LARGE SCALE GENOMIC DNA]</scope>
    <source>
        <strain evidence="2">cv. Yunnan</strain>
    </source>
</reference>
<dbReference type="EMBL" id="CM042039">
    <property type="protein sequence ID" value="KAI3727054.1"/>
    <property type="molecule type" value="Genomic_DNA"/>
</dbReference>
<gene>
    <name evidence="1" type="ORF">L1987_66863</name>
</gene>
<name>A0ACB9BYA9_9ASTR</name>
<comment type="caution">
    <text evidence="1">The sequence shown here is derived from an EMBL/GenBank/DDBJ whole genome shotgun (WGS) entry which is preliminary data.</text>
</comment>
<organism evidence="1 2">
    <name type="scientific">Smallanthus sonchifolius</name>
    <dbReference type="NCBI Taxonomy" id="185202"/>
    <lineage>
        <taxon>Eukaryota</taxon>
        <taxon>Viridiplantae</taxon>
        <taxon>Streptophyta</taxon>
        <taxon>Embryophyta</taxon>
        <taxon>Tracheophyta</taxon>
        <taxon>Spermatophyta</taxon>
        <taxon>Magnoliopsida</taxon>
        <taxon>eudicotyledons</taxon>
        <taxon>Gunneridae</taxon>
        <taxon>Pentapetalae</taxon>
        <taxon>asterids</taxon>
        <taxon>campanulids</taxon>
        <taxon>Asterales</taxon>
        <taxon>Asteraceae</taxon>
        <taxon>Asteroideae</taxon>
        <taxon>Heliantheae alliance</taxon>
        <taxon>Millerieae</taxon>
        <taxon>Smallanthus</taxon>
    </lineage>
</organism>
<reference evidence="1 2" key="2">
    <citation type="journal article" date="2022" name="Mol. Ecol. Resour.">
        <title>The genomes of chicory, endive, great burdock and yacon provide insights into Asteraceae paleo-polyploidization history and plant inulin production.</title>
        <authorList>
            <person name="Fan W."/>
            <person name="Wang S."/>
            <person name="Wang H."/>
            <person name="Wang A."/>
            <person name="Jiang F."/>
            <person name="Liu H."/>
            <person name="Zhao H."/>
            <person name="Xu D."/>
            <person name="Zhang Y."/>
        </authorList>
    </citation>
    <scope>NUCLEOTIDE SEQUENCE [LARGE SCALE GENOMIC DNA]</scope>
    <source>
        <strain evidence="2">cv. Yunnan</strain>
        <tissue evidence="1">Leaves</tissue>
    </source>
</reference>
<proteinExistence type="predicted"/>
<accession>A0ACB9BYA9</accession>
<sequence length="400" mass="44103">MKSPSTSDGGTIHTSGDTIGVRSGANHGGGGEQWCPVIEQPGDTGRFSAHQLNSGGRNFSWVANDIANGGQCYNNGDVMNPNFGVERGNPNFQGPTQYHYNRLQIHASLCDEQSICGLWPISCEEQPFNGGLMEGKRILTLVLHIEDFRLGFISLFITIIDIYLSRQNIVDGQADWHAVLGLEDTATLEKTCEKYYNLYEDVKGGRSNVIGVEGALQILSEAFCNVTVEFWTMCPRCQFKFQYSNDRMNKEIVCFNCHICYLAVPLSSGAHPTSPRTMSRFERRKTSVVLALKAPSSEPVGGSGPSKEDGDLLIITNCADIKRLDFHHTYLASLAEAIRVTGLIYVNDATVRLTVLEPTLMCKTSSPVLIVPDAILLLRKMIVDVSGHNFLMLSFNMVDH</sequence>
<dbReference type="Proteomes" id="UP001056120">
    <property type="component" value="Linkage Group LG22"/>
</dbReference>
<protein>
    <submittedName>
        <fullName evidence="1">Uncharacterized protein</fullName>
    </submittedName>
</protein>